<evidence type="ECO:0000313" key="2">
    <source>
        <dbReference type="Proteomes" id="UP000246352"/>
    </source>
</evidence>
<keyword evidence="2" id="KW-1185">Reference proteome</keyword>
<dbReference type="AlphaFoldDB" id="A0A317PWF3"/>
<sequence>MPEDVTPEALDVETVKFSTAKSTVSKFTRAGKISIADVRKKYPLLSNIQRKKVAYEWALSQTEMEAYPEWTTIYKKHNLVKSLSKRSR</sequence>
<reference evidence="1 2" key="1">
    <citation type="submission" date="2018-05" db="EMBL/GenBank/DDBJ databases">
        <title>Genomic Encyclopedia of Type Strains, Phase IV (KMG-IV): sequencing the most valuable type-strain genomes for metagenomic binning, comparative biology and taxonomic classification.</title>
        <authorList>
            <person name="Goeker M."/>
        </authorList>
    </citation>
    <scope>NUCLEOTIDE SEQUENCE [LARGE SCALE GENOMIC DNA]</scope>
    <source>
        <strain evidence="1 2">DSM 16791</strain>
    </source>
</reference>
<dbReference type="EMBL" id="QGTR01000001">
    <property type="protein sequence ID" value="PWW03800.1"/>
    <property type="molecule type" value="Genomic_DNA"/>
</dbReference>
<gene>
    <name evidence="1" type="ORF">DFR52_101488</name>
</gene>
<organism evidence="1 2">
    <name type="scientific">Hoeflea marina</name>
    <dbReference type="NCBI Taxonomy" id="274592"/>
    <lineage>
        <taxon>Bacteria</taxon>
        <taxon>Pseudomonadati</taxon>
        <taxon>Pseudomonadota</taxon>
        <taxon>Alphaproteobacteria</taxon>
        <taxon>Hyphomicrobiales</taxon>
        <taxon>Rhizobiaceae</taxon>
        <taxon>Hoeflea</taxon>
    </lineage>
</organism>
<dbReference type="Proteomes" id="UP000246352">
    <property type="component" value="Unassembled WGS sequence"/>
</dbReference>
<evidence type="ECO:0000313" key="1">
    <source>
        <dbReference type="EMBL" id="PWW03800.1"/>
    </source>
</evidence>
<proteinExistence type="predicted"/>
<comment type="caution">
    <text evidence="1">The sequence shown here is derived from an EMBL/GenBank/DDBJ whole genome shotgun (WGS) entry which is preliminary data.</text>
</comment>
<accession>A0A317PWF3</accession>
<protein>
    <submittedName>
        <fullName evidence="1">Uncharacterized protein</fullName>
    </submittedName>
</protein>
<name>A0A317PWF3_9HYPH</name>